<dbReference type="Proteomes" id="UP001281130">
    <property type="component" value="Unassembled WGS sequence"/>
</dbReference>
<name>A0A023X3J5_RUBRA</name>
<dbReference type="STRING" id="42256.RradSPS_1277"/>
<keyword evidence="1" id="KW-0472">Membrane</keyword>
<dbReference type="EMBL" id="JAWXXX010000001">
    <property type="protein sequence ID" value="MDX5893967.1"/>
    <property type="molecule type" value="Genomic_DNA"/>
</dbReference>
<feature type="transmembrane region" description="Helical" evidence="1">
    <location>
        <begin position="63"/>
        <end position="81"/>
    </location>
</feature>
<protein>
    <submittedName>
        <fullName evidence="2">Uncharacterized protein</fullName>
    </submittedName>
</protein>
<dbReference type="HOGENOM" id="CLU_1957927_0_0_11"/>
<sequence>MRGIRVALISTSVSLALLSVMAMLLLAVSREINAPAGMQTGLWGPVLVAGLGVAGAVLLRSRLVAAIVVFGGAAFFVDRLLPPSNWFLVTTFGLASLAAFAALLVDSKLEEGRTDRPGAQRSRSDLIQ</sequence>
<organism evidence="2 4">
    <name type="scientific">Rubrobacter radiotolerans</name>
    <name type="common">Arthrobacter radiotolerans</name>
    <dbReference type="NCBI Taxonomy" id="42256"/>
    <lineage>
        <taxon>Bacteria</taxon>
        <taxon>Bacillati</taxon>
        <taxon>Actinomycetota</taxon>
        <taxon>Rubrobacteria</taxon>
        <taxon>Rubrobacterales</taxon>
        <taxon>Rubrobacteraceae</taxon>
        <taxon>Rubrobacter</taxon>
    </lineage>
</organism>
<dbReference type="AlphaFoldDB" id="A0A023X3J5"/>
<feature type="transmembrane region" description="Helical" evidence="1">
    <location>
        <begin position="87"/>
        <end position="105"/>
    </location>
</feature>
<reference evidence="2 4" key="1">
    <citation type="submission" date="2014-03" db="EMBL/GenBank/DDBJ databases">
        <title>Complete genome sequence of the Radio-Resistant Rubrobacter radiotolerans RSPS-4.</title>
        <authorList>
            <person name="Egas C.C."/>
            <person name="Barroso C.C."/>
            <person name="Froufe H.J.C."/>
            <person name="Pacheco J.J."/>
            <person name="Albuquerque L.L."/>
            <person name="da Costa M.M.S."/>
        </authorList>
    </citation>
    <scope>NUCLEOTIDE SEQUENCE [LARGE SCALE GENOMIC DNA]</scope>
    <source>
        <strain evidence="2 4">RSPS-4</strain>
    </source>
</reference>
<proteinExistence type="predicted"/>
<dbReference type="Proteomes" id="UP000025229">
    <property type="component" value="Chromosome"/>
</dbReference>
<dbReference type="KEGG" id="rrd:RradSPS_1277"/>
<keyword evidence="4" id="KW-1185">Reference proteome</keyword>
<evidence type="ECO:0000256" key="1">
    <source>
        <dbReference type="SAM" id="Phobius"/>
    </source>
</evidence>
<keyword evidence="1" id="KW-1133">Transmembrane helix</keyword>
<evidence type="ECO:0000313" key="3">
    <source>
        <dbReference type="EMBL" id="MDX5893967.1"/>
    </source>
</evidence>
<evidence type="ECO:0000313" key="2">
    <source>
        <dbReference type="EMBL" id="AHY46560.1"/>
    </source>
</evidence>
<dbReference type="EMBL" id="CP007514">
    <property type="protein sequence ID" value="AHY46560.1"/>
    <property type="molecule type" value="Genomic_DNA"/>
</dbReference>
<feature type="transmembrane region" description="Helical" evidence="1">
    <location>
        <begin position="40"/>
        <end position="58"/>
    </location>
</feature>
<feature type="transmembrane region" description="Helical" evidence="1">
    <location>
        <begin position="7"/>
        <end position="28"/>
    </location>
</feature>
<gene>
    <name evidence="2" type="ORF">RradSPS_1277</name>
    <name evidence="3" type="ORF">SIL72_07980</name>
</gene>
<reference evidence="3" key="2">
    <citation type="submission" date="2023-11" db="EMBL/GenBank/DDBJ databases">
        <title>MicrobeMod: A computational toolkit for identifying prokaryotic methylation and restriction-modification with nanopore sequencing.</title>
        <authorList>
            <person name="Crits-Christoph A."/>
            <person name="Kang S.C."/>
            <person name="Lee H."/>
            <person name="Ostrov N."/>
        </authorList>
    </citation>
    <scope>NUCLEOTIDE SEQUENCE</scope>
    <source>
        <strain evidence="3">ATCC 51242</strain>
    </source>
</reference>
<dbReference type="RefSeq" id="WP_143533915.1">
    <property type="nucleotide sequence ID" value="NZ_CP007514.1"/>
</dbReference>
<evidence type="ECO:0000313" key="4">
    <source>
        <dbReference type="Proteomes" id="UP000025229"/>
    </source>
</evidence>
<keyword evidence="1" id="KW-0812">Transmembrane</keyword>
<accession>A0A023X3J5</accession>